<evidence type="ECO:0008006" key="3">
    <source>
        <dbReference type="Google" id="ProtNLM"/>
    </source>
</evidence>
<evidence type="ECO:0000313" key="1">
    <source>
        <dbReference type="EMBL" id="SFF33472.1"/>
    </source>
</evidence>
<dbReference type="AlphaFoldDB" id="A0A1I2HUL2"/>
<dbReference type="OrthoDB" id="3824872at2"/>
<evidence type="ECO:0000313" key="2">
    <source>
        <dbReference type="Proteomes" id="UP000181942"/>
    </source>
</evidence>
<protein>
    <recommendedName>
        <fullName evidence="3">Tetratricopeptide repeat-containing protein</fullName>
    </recommendedName>
</protein>
<proteinExistence type="predicted"/>
<organism evidence="1 2">
    <name type="scientific">Streptomyces mirabilis</name>
    <dbReference type="NCBI Taxonomy" id="68239"/>
    <lineage>
        <taxon>Bacteria</taxon>
        <taxon>Bacillati</taxon>
        <taxon>Actinomycetota</taxon>
        <taxon>Actinomycetes</taxon>
        <taxon>Kitasatosporales</taxon>
        <taxon>Streptomycetaceae</taxon>
        <taxon>Streptomyces</taxon>
    </lineage>
</organism>
<dbReference type="EMBL" id="FONR01000005">
    <property type="protein sequence ID" value="SFF33472.1"/>
    <property type="molecule type" value="Genomic_DNA"/>
</dbReference>
<dbReference type="RefSeq" id="WP_075028193.1">
    <property type="nucleotide sequence ID" value="NZ_FONR01000005.1"/>
</dbReference>
<sequence length="320" mass="33902">MTNTASTLRTAVPLDELIAATRELRIGGHWERATRLLDSAEATDPRSRARLALAAAEVALESDWFRGTALAEPRLAAAEEFVEVLITSLDGKPADEAHPDIRWDLDFLRLRHGYLGQVRVDGAFRVGPDGKDPDAPAALRTHAERLRGQAPDDVRRGWAEMYLGLVADNLFAERDIAPGHYEAALRAGEAGEAGGTAEAGATGETGGSHDSGDDLLVREALRHLGDHDHDHGDHARARERWSRATELGARAGTVPGTLSQQLLLAVLARDAGDEAGAVALVREIARWAGAIGAVTTEAQARGFLAGVDPTAPPAPAESGS</sequence>
<accession>A0A1I2HUL2</accession>
<gene>
    <name evidence="1" type="ORF">SAMN02787118_105424</name>
</gene>
<name>A0A1I2HUL2_9ACTN</name>
<dbReference type="Proteomes" id="UP000181942">
    <property type="component" value="Unassembled WGS sequence"/>
</dbReference>
<reference evidence="1 2" key="1">
    <citation type="submission" date="2016-10" db="EMBL/GenBank/DDBJ databases">
        <authorList>
            <person name="de Groot N.N."/>
        </authorList>
    </citation>
    <scope>NUCLEOTIDE SEQUENCE [LARGE SCALE GENOMIC DNA]</scope>
    <source>
        <strain evidence="1 2">OK461</strain>
    </source>
</reference>